<comment type="similarity">
    <text evidence="1 9">Belongs to the GHMP kinase family. IspE subfamily.</text>
</comment>
<feature type="domain" description="GHMP kinase C-terminal" evidence="11">
    <location>
        <begin position="222"/>
        <end position="274"/>
    </location>
</feature>
<comment type="caution">
    <text evidence="12">The sequence shown here is derived from an EMBL/GenBank/DDBJ whole genome shotgun (WGS) entry which is preliminary data.</text>
</comment>
<dbReference type="AlphaFoldDB" id="A0AAJ1MJ55"/>
<keyword evidence="9" id="KW-0414">Isoprene biosynthesis</keyword>
<evidence type="ECO:0000256" key="1">
    <source>
        <dbReference type="ARBA" id="ARBA00009684"/>
    </source>
</evidence>
<comment type="pathway">
    <text evidence="9">Isoprenoid biosynthesis; isopentenyl diphosphate biosynthesis via DXP pathway; isopentenyl diphosphate from 1-deoxy-D-xylulose 5-phosphate: step 3/6.</text>
</comment>
<dbReference type="PANTHER" id="PTHR43527">
    <property type="entry name" value="4-DIPHOSPHOCYTIDYL-2-C-METHYL-D-ERYTHRITOL KINASE, CHLOROPLASTIC"/>
    <property type="match status" value="1"/>
</dbReference>
<evidence type="ECO:0000256" key="7">
    <source>
        <dbReference type="ARBA" id="ARBA00022840"/>
    </source>
</evidence>
<name>A0AAJ1MJ55_9SPIO</name>
<dbReference type="NCBIfam" id="TIGR00154">
    <property type="entry name" value="ispE"/>
    <property type="match status" value="1"/>
</dbReference>
<dbReference type="EMBL" id="JAQQAL010000022">
    <property type="protein sequence ID" value="MDC7227043.1"/>
    <property type="molecule type" value="Genomic_DNA"/>
</dbReference>
<dbReference type="GO" id="GO:0016114">
    <property type="term" value="P:terpenoid biosynthetic process"/>
    <property type="evidence" value="ECO:0007669"/>
    <property type="project" value="UniProtKB-UniRule"/>
</dbReference>
<protein>
    <recommendedName>
        <fullName evidence="3 9">4-diphosphocytidyl-2-C-methyl-D-erythritol kinase</fullName>
        <shortName evidence="9">CMK</shortName>
        <ecNumber evidence="2 9">2.7.1.148</ecNumber>
    </recommendedName>
    <alternativeName>
        <fullName evidence="8 9">4-(cytidine-5'-diphospho)-2-C-methyl-D-erythritol kinase</fullName>
    </alternativeName>
</protein>
<dbReference type="Gene3D" id="3.30.230.10">
    <property type="match status" value="1"/>
</dbReference>
<keyword evidence="7 9" id="KW-0067">ATP-binding</keyword>
<evidence type="ECO:0000256" key="9">
    <source>
        <dbReference type="HAMAP-Rule" id="MF_00061"/>
    </source>
</evidence>
<evidence type="ECO:0000259" key="10">
    <source>
        <dbReference type="Pfam" id="PF00288"/>
    </source>
</evidence>
<dbReference type="PIRSF" id="PIRSF010376">
    <property type="entry name" value="IspE"/>
    <property type="match status" value="1"/>
</dbReference>
<dbReference type="Pfam" id="PF00288">
    <property type="entry name" value="GHMP_kinases_N"/>
    <property type="match status" value="1"/>
</dbReference>
<dbReference type="InterPro" id="IPR036554">
    <property type="entry name" value="GHMP_kinase_C_sf"/>
</dbReference>
<dbReference type="Gene3D" id="3.30.70.890">
    <property type="entry name" value="GHMP kinase, C-terminal domain"/>
    <property type="match status" value="1"/>
</dbReference>
<dbReference type="GO" id="GO:0005524">
    <property type="term" value="F:ATP binding"/>
    <property type="evidence" value="ECO:0007669"/>
    <property type="project" value="UniProtKB-UniRule"/>
</dbReference>
<feature type="domain" description="GHMP kinase N-terminal" evidence="10">
    <location>
        <begin position="67"/>
        <end position="142"/>
    </location>
</feature>
<proteinExistence type="inferred from homology"/>
<dbReference type="SUPFAM" id="SSF54211">
    <property type="entry name" value="Ribosomal protein S5 domain 2-like"/>
    <property type="match status" value="1"/>
</dbReference>
<dbReference type="Proteomes" id="UP001221217">
    <property type="component" value="Unassembled WGS sequence"/>
</dbReference>
<feature type="binding site" evidence="9">
    <location>
        <begin position="95"/>
        <end position="105"/>
    </location>
    <ligand>
        <name>ATP</name>
        <dbReference type="ChEBI" id="CHEBI:30616"/>
    </ligand>
</feature>
<gene>
    <name evidence="9 12" type="primary">ispE</name>
    <name evidence="12" type="ORF">PQJ61_09795</name>
</gene>
<accession>A0AAJ1MJ55</accession>
<dbReference type="EC" id="2.7.1.148" evidence="2 9"/>
<keyword evidence="4 9" id="KW-0808">Transferase</keyword>
<keyword evidence="6 9" id="KW-0418">Kinase</keyword>
<dbReference type="HAMAP" id="MF_00061">
    <property type="entry name" value="IspE"/>
    <property type="match status" value="1"/>
</dbReference>
<dbReference type="SUPFAM" id="SSF55060">
    <property type="entry name" value="GHMP Kinase, C-terminal domain"/>
    <property type="match status" value="1"/>
</dbReference>
<evidence type="ECO:0000256" key="2">
    <source>
        <dbReference type="ARBA" id="ARBA00012052"/>
    </source>
</evidence>
<evidence type="ECO:0000313" key="13">
    <source>
        <dbReference type="Proteomes" id="UP001221217"/>
    </source>
</evidence>
<evidence type="ECO:0000259" key="11">
    <source>
        <dbReference type="Pfam" id="PF08544"/>
    </source>
</evidence>
<sequence>MQKRCILKAPAKLNLHLQIGGKRADGFHDINSLFIMVDLFDEFDASSLKTGNDCRIIGDFNCKTEQNLIYKAWQLFCLEAGSKYGIEFRVRKNIPSFAGLGGGSSDAAAALKIMNNIFDVGFSDDQLIEIGCRLGSDVPFFLTSPAALISGRGEDVKEIDTEELHFVVVQPDVEISTAEAYGWIDSSEISRKPFLTQGEIIDIFRGPAGGYTAYSNDFEDELNARFDEFLKAESLLYNEGALYSTVTGSGSAVLGLFESPEKAEKAKNSLQNSYKFVQKIKSLDRIPYAILE</sequence>
<dbReference type="InterPro" id="IPR014721">
    <property type="entry name" value="Ribsml_uS5_D2-typ_fold_subgr"/>
</dbReference>
<dbReference type="InterPro" id="IPR004424">
    <property type="entry name" value="IspE"/>
</dbReference>
<reference evidence="12 13" key="1">
    <citation type="submission" date="2022-12" db="EMBL/GenBank/DDBJ databases">
        <title>Metagenome assembled genome from gulf of manar.</title>
        <authorList>
            <person name="Kohli P."/>
            <person name="Pk S."/>
            <person name="Venkata Ramana C."/>
            <person name="Sasikala C."/>
        </authorList>
    </citation>
    <scope>NUCLEOTIDE SEQUENCE [LARGE SCALE GENOMIC DNA]</scope>
    <source>
        <strain evidence="12">JB008</strain>
    </source>
</reference>
<comment type="catalytic activity">
    <reaction evidence="9">
        <text>4-CDP-2-C-methyl-D-erythritol + ATP = 4-CDP-2-C-methyl-D-erythritol 2-phosphate + ADP + H(+)</text>
        <dbReference type="Rhea" id="RHEA:18437"/>
        <dbReference type="ChEBI" id="CHEBI:15378"/>
        <dbReference type="ChEBI" id="CHEBI:30616"/>
        <dbReference type="ChEBI" id="CHEBI:57823"/>
        <dbReference type="ChEBI" id="CHEBI:57919"/>
        <dbReference type="ChEBI" id="CHEBI:456216"/>
        <dbReference type="EC" id="2.7.1.148"/>
    </reaction>
</comment>
<comment type="function">
    <text evidence="9">Catalyzes the phosphorylation of the position 2 hydroxy group of 4-diphosphocytidyl-2C-methyl-D-erythritol.</text>
</comment>
<feature type="active site" evidence="9">
    <location>
        <position position="12"/>
    </location>
</feature>
<evidence type="ECO:0000256" key="3">
    <source>
        <dbReference type="ARBA" id="ARBA00017473"/>
    </source>
</evidence>
<dbReference type="InterPro" id="IPR013750">
    <property type="entry name" value="GHMP_kinase_C_dom"/>
</dbReference>
<dbReference type="InterPro" id="IPR006204">
    <property type="entry name" value="GHMP_kinase_N_dom"/>
</dbReference>
<evidence type="ECO:0000256" key="4">
    <source>
        <dbReference type="ARBA" id="ARBA00022679"/>
    </source>
</evidence>
<evidence type="ECO:0000256" key="6">
    <source>
        <dbReference type="ARBA" id="ARBA00022777"/>
    </source>
</evidence>
<feature type="active site" evidence="9">
    <location>
        <position position="137"/>
    </location>
</feature>
<dbReference type="GO" id="GO:0019288">
    <property type="term" value="P:isopentenyl diphosphate biosynthetic process, methylerythritol 4-phosphate pathway"/>
    <property type="evidence" value="ECO:0007669"/>
    <property type="project" value="UniProtKB-UniRule"/>
</dbReference>
<dbReference type="GO" id="GO:0050515">
    <property type="term" value="F:4-(cytidine 5'-diphospho)-2-C-methyl-D-erythritol kinase activity"/>
    <property type="evidence" value="ECO:0007669"/>
    <property type="project" value="UniProtKB-UniRule"/>
</dbReference>
<dbReference type="Pfam" id="PF08544">
    <property type="entry name" value="GHMP_kinases_C"/>
    <property type="match status" value="1"/>
</dbReference>
<organism evidence="12 13">
    <name type="scientific">Candidatus Thalassospirochaeta sargassi</name>
    <dbReference type="NCBI Taxonomy" id="3119039"/>
    <lineage>
        <taxon>Bacteria</taxon>
        <taxon>Pseudomonadati</taxon>
        <taxon>Spirochaetota</taxon>
        <taxon>Spirochaetia</taxon>
        <taxon>Spirochaetales</taxon>
        <taxon>Spirochaetaceae</taxon>
        <taxon>Candidatus Thalassospirochaeta</taxon>
    </lineage>
</organism>
<evidence type="ECO:0000256" key="5">
    <source>
        <dbReference type="ARBA" id="ARBA00022741"/>
    </source>
</evidence>
<keyword evidence="5 9" id="KW-0547">Nucleotide-binding</keyword>
<dbReference type="InterPro" id="IPR020568">
    <property type="entry name" value="Ribosomal_Su5_D2-typ_SF"/>
</dbReference>
<dbReference type="PANTHER" id="PTHR43527:SF2">
    <property type="entry name" value="4-DIPHOSPHOCYTIDYL-2-C-METHYL-D-ERYTHRITOL KINASE, CHLOROPLASTIC"/>
    <property type="match status" value="1"/>
</dbReference>
<evidence type="ECO:0000313" key="12">
    <source>
        <dbReference type="EMBL" id="MDC7227043.1"/>
    </source>
</evidence>
<evidence type="ECO:0000256" key="8">
    <source>
        <dbReference type="ARBA" id="ARBA00032554"/>
    </source>
</evidence>